<gene>
    <name evidence="3" type="ORF">DQQ01_14675</name>
</gene>
<evidence type="ECO:0000256" key="1">
    <source>
        <dbReference type="SAM" id="Coils"/>
    </source>
</evidence>
<evidence type="ECO:0000313" key="4">
    <source>
        <dbReference type="Proteomes" id="UP000250003"/>
    </source>
</evidence>
<keyword evidence="1" id="KW-0175">Coiled coil</keyword>
<proteinExistence type="predicted"/>
<feature type="coiled-coil region" evidence="1">
    <location>
        <begin position="414"/>
        <end position="495"/>
    </location>
</feature>
<dbReference type="EMBL" id="CP030280">
    <property type="protein sequence ID" value="AWY99155.1"/>
    <property type="molecule type" value="Genomic_DNA"/>
</dbReference>
<evidence type="ECO:0000256" key="2">
    <source>
        <dbReference type="SAM" id="Phobius"/>
    </source>
</evidence>
<feature type="transmembrane region" description="Helical" evidence="2">
    <location>
        <begin position="505"/>
        <end position="523"/>
    </location>
</feature>
<keyword evidence="2" id="KW-0472">Membrane</keyword>
<accession>A0A2Z4UDJ1</accession>
<protein>
    <submittedName>
        <fullName evidence="3">Uncharacterized protein</fullName>
    </submittedName>
</protein>
<dbReference type="OrthoDB" id="2082064at2"/>
<reference evidence="4" key="1">
    <citation type="submission" date="2018-06" db="EMBL/GenBank/DDBJ databases">
        <title>Description of Blautia argi sp. nov., a new anaerobic isolated from dog feces.</title>
        <authorList>
            <person name="Chang Y.-H."/>
            <person name="Paek J."/>
            <person name="Shin Y."/>
        </authorList>
    </citation>
    <scope>NUCLEOTIDE SEQUENCE [LARGE SCALE GENOMIC DNA]</scope>
    <source>
        <strain evidence="4">KCTC 15426</strain>
    </source>
</reference>
<organism evidence="3 4">
    <name type="scientific">Blautia argi</name>
    <dbReference type="NCBI Taxonomy" id="1912897"/>
    <lineage>
        <taxon>Bacteria</taxon>
        <taxon>Bacillati</taxon>
        <taxon>Bacillota</taxon>
        <taxon>Clostridia</taxon>
        <taxon>Lachnospirales</taxon>
        <taxon>Lachnospiraceae</taxon>
        <taxon>Blautia</taxon>
    </lineage>
</organism>
<feature type="transmembrane region" description="Helical" evidence="2">
    <location>
        <begin position="529"/>
        <end position="552"/>
    </location>
</feature>
<dbReference type="AlphaFoldDB" id="A0A2Z4UDJ1"/>
<dbReference type="KEGG" id="blau:DQQ01_14675"/>
<keyword evidence="2" id="KW-1133">Transmembrane helix</keyword>
<evidence type="ECO:0000313" key="3">
    <source>
        <dbReference type="EMBL" id="AWY99155.1"/>
    </source>
</evidence>
<sequence length="556" mass="64327">MYIVDVTSFPTDENGITENMKNASNKSKELIDSLVGYVEQKRGALREEQIRTLVRDFTSFLLDNSLSNGFSDLISAFILENEHNEDFQAHLLQIKEGAVLFAGLNYNSNISDTSAWKNEIIIYVENEILFHLAGYNGSVFKKLAEDLFSLINEMNLKSKHNVIKVRYFEEVFDEINDFFDKAIDIVDGKEYVSLENYAMSEIVKDCKSSSDVISKKTAFYSLLRNKSILKEEKRNYYTASNHEYNLESPETIAKYNISDDKLRYIKHLNYVNILRKGKYTCDLRKSNFIVLTETGKMLKMAMEFADNKAYAPLAINMNVLTNRLWYDLNKGFGASAFPSTFDVILKSRIVLSKILTQNVADKFDEAKQKFYSKEIDEEQLADNILMLREEVKRPEDIKVGDLEDVLSFISEDKLAIYKSEKETLQSRLRQSEKEKTLLVSTIRKGESEREEMRTQAELKNKALKEKNNELNEQRKEDLKLQISDIEQRKEKADSKISKKLKISKYFIICVVVLYYASILFIFLKSNETMQIIIPMLLTIIPPAISIVFVTTIRKTN</sequence>
<keyword evidence="2" id="KW-0812">Transmembrane</keyword>
<name>A0A2Z4UDJ1_9FIRM</name>
<keyword evidence="4" id="KW-1185">Reference proteome</keyword>
<dbReference type="Proteomes" id="UP000250003">
    <property type="component" value="Chromosome"/>
</dbReference>
<dbReference type="RefSeq" id="WP_111920599.1">
    <property type="nucleotide sequence ID" value="NZ_CP030280.1"/>
</dbReference>